<sequence>MLSLWLMTAGAVAAETVTAASFDQPTRRYAHGVLGDAIEYGSLRITSAAGSIEVVLPKDHVFEDLAPRLVDIDLDGQAEVMVVETDMARGAQLAIYDHSGKKIAETPHIGRSNRWLAPIGAADLDGDGLVELAYIDRPHLAKTLRIWRYQDGALVEVAALRGLTNHQIGQDFITSGLRRCGDTVELITADAHWQSVVATVLQADQLKSRVIGAFQKDPELKRALACDD</sequence>
<dbReference type="InterPro" id="IPR028994">
    <property type="entry name" value="Integrin_alpha_N"/>
</dbReference>
<dbReference type="SUPFAM" id="SSF69318">
    <property type="entry name" value="Integrin alpha N-terminal domain"/>
    <property type="match status" value="1"/>
</dbReference>
<protein>
    <submittedName>
        <fullName evidence="2">VCBS repeat-containing protein</fullName>
    </submittedName>
</protein>
<reference evidence="2 3" key="1">
    <citation type="submission" date="2019-10" db="EMBL/GenBank/DDBJ databases">
        <title>Epibacterium sp. nov., isolated from seawater.</title>
        <authorList>
            <person name="Zhang X."/>
            <person name="Li N."/>
        </authorList>
    </citation>
    <scope>NUCLEOTIDE SEQUENCE [LARGE SCALE GENOMIC DNA]</scope>
    <source>
        <strain evidence="2 3">SM1969</strain>
    </source>
</reference>
<dbReference type="EMBL" id="WIXK01000005">
    <property type="protein sequence ID" value="MQY43399.1"/>
    <property type="molecule type" value="Genomic_DNA"/>
</dbReference>
<accession>A0A844AMU4</accession>
<dbReference type="AlphaFoldDB" id="A0A844AMU4"/>
<dbReference type="InterPro" id="IPR013517">
    <property type="entry name" value="FG-GAP"/>
</dbReference>
<dbReference type="Proteomes" id="UP000436694">
    <property type="component" value="Unassembled WGS sequence"/>
</dbReference>
<dbReference type="Pfam" id="PF13517">
    <property type="entry name" value="FG-GAP_3"/>
    <property type="match status" value="1"/>
</dbReference>
<evidence type="ECO:0000256" key="1">
    <source>
        <dbReference type="ARBA" id="ARBA00022729"/>
    </source>
</evidence>
<gene>
    <name evidence="2" type="ORF">GG681_12160</name>
</gene>
<organism evidence="2 3">
    <name type="scientific">Tritonibacter aquimaris</name>
    <dbReference type="NCBI Taxonomy" id="2663379"/>
    <lineage>
        <taxon>Bacteria</taxon>
        <taxon>Pseudomonadati</taxon>
        <taxon>Pseudomonadota</taxon>
        <taxon>Alphaproteobacteria</taxon>
        <taxon>Rhodobacterales</taxon>
        <taxon>Paracoccaceae</taxon>
        <taxon>Tritonibacter</taxon>
    </lineage>
</organism>
<keyword evidence="3" id="KW-1185">Reference proteome</keyword>
<proteinExistence type="predicted"/>
<name>A0A844AMU4_9RHOB</name>
<evidence type="ECO:0000313" key="3">
    <source>
        <dbReference type="Proteomes" id="UP000436694"/>
    </source>
</evidence>
<keyword evidence="1" id="KW-0732">Signal</keyword>
<evidence type="ECO:0000313" key="2">
    <source>
        <dbReference type="EMBL" id="MQY43399.1"/>
    </source>
</evidence>
<comment type="caution">
    <text evidence="2">The sequence shown here is derived from an EMBL/GenBank/DDBJ whole genome shotgun (WGS) entry which is preliminary data.</text>
</comment>